<dbReference type="Pfam" id="PF05506">
    <property type="entry name" value="PLipase_C_C"/>
    <property type="match status" value="2"/>
</dbReference>
<dbReference type="EMBL" id="ACFC01000018">
    <property type="protein sequence ID" value="EEE04119.1"/>
    <property type="molecule type" value="Genomic_DNA"/>
</dbReference>
<protein>
    <recommendedName>
        <fullName evidence="2">phospholipase C</fullName>
        <ecNumber evidence="2">3.1.4.3</ecNumber>
    </recommendedName>
</protein>
<dbReference type="EC" id="3.1.4.3" evidence="2"/>
<dbReference type="Proteomes" id="UP000004535">
    <property type="component" value="Unassembled WGS sequence"/>
</dbReference>
<dbReference type="Gene3D" id="3.40.720.10">
    <property type="entry name" value="Alkaline Phosphatase, subunit A"/>
    <property type="match status" value="2"/>
</dbReference>
<feature type="compositionally biased region" description="Low complexity" evidence="4">
    <location>
        <begin position="15"/>
        <end position="30"/>
    </location>
</feature>
<organism evidence="6 7">
    <name type="scientific">Burkholderia multivorans CGD2</name>
    <dbReference type="NCBI Taxonomy" id="513052"/>
    <lineage>
        <taxon>Bacteria</taxon>
        <taxon>Pseudomonadati</taxon>
        <taxon>Pseudomonadota</taxon>
        <taxon>Betaproteobacteria</taxon>
        <taxon>Burkholderiales</taxon>
        <taxon>Burkholderiaceae</taxon>
        <taxon>Burkholderia</taxon>
        <taxon>Burkholderia cepacia complex</taxon>
    </lineage>
</organism>
<dbReference type="InterPro" id="IPR017850">
    <property type="entry name" value="Alkaline_phosphatase_core_sf"/>
</dbReference>
<dbReference type="InterPro" id="IPR008475">
    <property type="entry name" value="PLipase_C_C"/>
</dbReference>
<evidence type="ECO:0000313" key="6">
    <source>
        <dbReference type="EMBL" id="EEE04119.1"/>
    </source>
</evidence>
<comment type="caution">
    <text evidence="6">The sequence shown here is derived from an EMBL/GenBank/DDBJ whole genome shotgun (WGS) entry which is preliminary data.</text>
</comment>
<evidence type="ECO:0000313" key="7">
    <source>
        <dbReference type="Proteomes" id="UP000004535"/>
    </source>
</evidence>
<evidence type="ECO:0000259" key="5">
    <source>
        <dbReference type="Pfam" id="PF05506"/>
    </source>
</evidence>
<feature type="compositionally biased region" description="Basic residues" evidence="4">
    <location>
        <begin position="35"/>
        <end position="48"/>
    </location>
</feature>
<evidence type="ECO:0000256" key="1">
    <source>
        <dbReference type="ARBA" id="ARBA00009717"/>
    </source>
</evidence>
<accession>B9BYP8</accession>
<dbReference type="GO" id="GO:0034480">
    <property type="term" value="F:phosphatidylcholine phospholipase C activity"/>
    <property type="evidence" value="ECO:0007669"/>
    <property type="project" value="UniProtKB-EC"/>
</dbReference>
<feature type="domain" description="Bacterial phospholipase C C-terminal" evidence="5">
    <location>
        <begin position="726"/>
        <end position="825"/>
    </location>
</feature>
<dbReference type="NCBIfam" id="TIGR03396">
    <property type="entry name" value="PC_PLC"/>
    <property type="match status" value="1"/>
</dbReference>
<gene>
    <name evidence="6" type="ORF">BURMUCGD2_3605</name>
</gene>
<dbReference type="PANTHER" id="PTHR31956">
    <property type="entry name" value="NON-SPECIFIC PHOSPHOLIPASE C4-RELATED"/>
    <property type="match status" value="1"/>
</dbReference>
<feature type="compositionally biased region" description="Basic and acidic residues" evidence="4">
    <location>
        <begin position="1"/>
        <end position="14"/>
    </location>
</feature>
<evidence type="ECO:0000256" key="2">
    <source>
        <dbReference type="ARBA" id="ARBA00012018"/>
    </source>
</evidence>
<dbReference type="PANTHER" id="PTHR31956:SF36">
    <property type="entry name" value="NON-HEMOLYTIC PHOSPHOLIPASE C"/>
    <property type="match status" value="1"/>
</dbReference>
<feature type="compositionally biased region" description="Polar residues" evidence="4">
    <location>
        <begin position="52"/>
        <end position="76"/>
    </location>
</feature>
<dbReference type="AlphaFoldDB" id="B9BYP8"/>
<dbReference type="InterPro" id="IPR006311">
    <property type="entry name" value="TAT_signal"/>
</dbReference>
<feature type="region of interest" description="Disordered" evidence="4">
    <location>
        <begin position="1"/>
        <end position="76"/>
    </location>
</feature>
<keyword evidence="3 6" id="KW-0378">Hydrolase</keyword>
<name>B9BYP8_9BURK</name>
<dbReference type="InterPro" id="IPR007312">
    <property type="entry name" value="Phosphoesterase"/>
</dbReference>
<dbReference type="NCBIfam" id="TIGR01409">
    <property type="entry name" value="TAT_signal_seq"/>
    <property type="match status" value="1"/>
</dbReference>
<reference evidence="6 7" key="1">
    <citation type="journal article" date="2012" name="J. Bacteriol.">
        <title>Draft Genome Sequence Determination for Cystic Fibrosis and Chronic Granulomatous Disease Burkholderia multivorans Isolates.</title>
        <authorList>
            <person name="Varga J.J."/>
            <person name="Losada L."/>
            <person name="Zelazny A.M."/>
            <person name="Brinkac L."/>
            <person name="Harkins D."/>
            <person name="Radune D."/>
            <person name="Hostetler J."/>
            <person name="Sampaio E.P."/>
            <person name="Ronning C.M."/>
            <person name="Nierman W.C."/>
            <person name="Greenberg D.E."/>
            <person name="Holland S.M."/>
            <person name="Goldberg J.B."/>
        </authorList>
    </citation>
    <scope>NUCLEOTIDE SEQUENCE [LARGE SCALE GENOMIC DNA]</scope>
    <source>
        <strain evidence="6 7">CGD2</strain>
    </source>
</reference>
<dbReference type="InterPro" id="IPR017767">
    <property type="entry name" value="PC-PLC"/>
</dbReference>
<dbReference type="Pfam" id="PF04185">
    <property type="entry name" value="Phosphoesterase"/>
    <property type="match status" value="2"/>
</dbReference>
<evidence type="ECO:0000256" key="3">
    <source>
        <dbReference type="ARBA" id="ARBA00022801"/>
    </source>
</evidence>
<dbReference type="PROSITE" id="PS51318">
    <property type="entry name" value="TAT"/>
    <property type="match status" value="1"/>
</dbReference>
<proteinExistence type="inferred from homology"/>
<dbReference type="InterPro" id="IPR019546">
    <property type="entry name" value="TAT_signal_bac_arc"/>
</dbReference>
<dbReference type="GO" id="GO:0016042">
    <property type="term" value="P:lipid catabolic process"/>
    <property type="evidence" value="ECO:0007669"/>
    <property type="project" value="InterPro"/>
</dbReference>
<comment type="similarity">
    <text evidence="1">Belongs to the bacterial phospholipase C family.</text>
</comment>
<feature type="domain" description="Bacterial phospholipase C C-terminal" evidence="5">
    <location>
        <begin position="625"/>
        <end position="714"/>
    </location>
</feature>
<evidence type="ECO:0000256" key="4">
    <source>
        <dbReference type="SAM" id="MobiDB-lite"/>
    </source>
</evidence>
<sequence>MPTSRPAHDERANDEAATTAETATRRSASSVGRAHPARGRRIRTHAHRGPSQAGTTLGRNQTKSRTLPSSEDSNAMTSRRKFLQQTATAGLSAAALSAFPPSIRRALAIPAFHETGTINDVKHVVLLMMENRAFDSYFGTFKGVRGYGDRFAVPSPNGRDVFYQTYTKTTPAVTVTPYHLDASKGNAQRAGGTPHTWADAQAAWDHGRMNRWPDAKTTLSMGYYDAAEVPFQRALADAFTLCDHYHCGMHTGTIANRLFYWSGTNGPNGISPVDGSRVKVAALNNQFNGGNDIGPSTQGWTWTTYADRLQQAGVSWKVYQSLIDNFGCNEMMGFRHWRAAIEQMPAARRPVYVASTDITQPVTAAGPFYDPAIDDPLSPLAKGFGNTMPYGFLESFSDDIRNGRLPAVSWIIPPSAYSEHPGPSSPAQGGWYVQAVLDALTANPEVWSKTVLLINYDENDGFFDHMPSPAAPSRNADGTLAGGYTLSGADVAAEYHDFAPATSSQPAADGRPYGPGPRVPMWVVSPWSRGGWVNSQVFDHTSTLRFLEKRFGVVEPQISGYRRAICGDLTSAFNFRSPNNEPLPTLAGRSTKSQVDALSAAQQAAPKIAPPATPAPPAQTIGVRPSRALPYELHASAQADARSGTLRLKFANTGDAAAVFHVYDKLHLDRVPRRYAVEPGKTLHGDWAAMADDNGQYDLWLLGPNGYHRRFTGDLTRIAAAGAPNPEIRVGYAGASGNLHLRLSNHGGGAVRFTIRSNRVYGPLAGHGATDTHGHGDGAGTTWTVTVRGGTQSELHWKLDSTGYWYDFIVTADHDARYARRIAGRVETGRHSVSDPAMGIADRF</sequence>